<feature type="compositionally biased region" description="Low complexity" evidence="22">
    <location>
        <begin position="228"/>
        <end position="246"/>
    </location>
</feature>
<keyword evidence="14" id="KW-0007">Acetylation</keyword>
<evidence type="ECO:0000256" key="7">
    <source>
        <dbReference type="ARBA" id="ARBA00022553"/>
    </source>
</evidence>
<evidence type="ECO:0000256" key="15">
    <source>
        <dbReference type="ARBA" id="ARBA00023136"/>
    </source>
</evidence>
<keyword evidence="13 21" id="KW-0904">Protein phosphatase</keyword>
<evidence type="ECO:0000256" key="4">
    <source>
        <dbReference type="ARBA" id="ARBA00006702"/>
    </source>
</evidence>
<dbReference type="GO" id="GO:0005654">
    <property type="term" value="C:nucleoplasm"/>
    <property type="evidence" value="ECO:0007669"/>
    <property type="project" value="TreeGrafter"/>
</dbReference>
<comment type="subcellular location">
    <subcellularLocation>
        <location evidence="3">Membrane</location>
        <topology evidence="3">Lipid-anchor</topology>
    </subcellularLocation>
</comment>
<name>A0A8C5Q8V5_9ANUR</name>
<evidence type="ECO:0000313" key="25">
    <source>
        <dbReference type="Proteomes" id="UP000694569"/>
    </source>
</evidence>
<dbReference type="GeneTree" id="ENSGT00940000158427"/>
<feature type="region of interest" description="Disordered" evidence="22">
    <location>
        <begin position="163"/>
        <end position="336"/>
    </location>
</feature>
<evidence type="ECO:0000259" key="23">
    <source>
        <dbReference type="PROSITE" id="PS51746"/>
    </source>
</evidence>
<feature type="domain" description="PPM-type phosphatase" evidence="23">
    <location>
        <begin position="23"/>
        <end position="516"/>
    </location>
</feature>
<proteinExistence type="inferred from homology"/>
<keyword evidence="6" id="KW-0488">Methylation</keyword>
<dbReference type="PANTHER" id="PTHR13832">
    <property type="entry name" value="PROTEIN PHOSPHATASE 2C"/>
    <property type="match status" value="1"/>
</dbReference>
<protein>
    <recommendedName>
        <fullName evidence="19">Protein phosphatase 1G</fullName>
        <ecNumber evidence="5">3.1.3.16</ecNumber>
    </recommendedName>
</protein>
<comment type="cofactor">
    <cofactor evidence="1">
        <name>Mn(2+)</name>
        <dbReference type="ChEBI" id="CHEBI:29035"/>
    </cofactor>
</comment>
<dbReference type="GO" id="GO:0016020">
    <property type="term" value="C:membrane"/>
    <property type="evidence" value="ECO:0007669"/>
    <property type="project" value="UniProtKB-SubCell"/>
</dbReference>
<evidence type="ECO:0000256" key="2">
    <source>
        <dbReference type="ARBA" id="ARBA00001946"/>
    </source>
</evidence>
<feature type="compositionally biased region" description="Low complexity" evidence="22">
    <location>
        <begin position="209"/>
        <end position="218"/>
    </location>
</feature>
<evidence type="ECO:0000256" key="6">
    <source>
        <dbReference type="ARBA" id="ARBA00022481"/>
    </source>
</evidence>
<evidence type="ECO:0000256" key="5">
    <source>
        <dbReference type="ARBA" id="ARBA00013081"/>
    </source>
</evidence>
<keyword evidence="10" id="KW-0677">Repeat</keyword>
<dbReference type="Gene3D" id="3.60.40.10">
    <property type="entry name" value="PPM-type phosphatase domain"/>
    <property type="match status" value="2"/>
</dbReference>
<feature type="compositionally biased region" description="Basic and acidic residues" evidence="22">
    <location>
        <begin position="177"/>
        <end position="187"/>
    </location>
</feature>
<keyword evidence="12" id="KW-0460">Magnesium</keyword>
<evidence type="ECO:0000256" key="19">
    <source>
        <dbReference type="ARBA" id="ARBA00040767"/>
    </source>
</evidence>
<dbReference type="InterPro" id="IPR001932">
    <property type="entry name" value="PPM-type_phosphatase-like_dom"/>
</dbReference>
<keyword evidence="15" id="KW-0472">Membrane</keyword>
<evidence type="ECO:0000256" key="13">
    <source>
        <dbReference type="ARBA" id="ARBA00022912"/>
    </source>
</evidence>
<evidence type="ECO:0000256" key="14">
    <source>
        <dbReference type="ARBA" id="ARBA00022990"/>
    </source>
</evidence>
<sequence>MCACLKLHGGITDPLCVCKLCGACRFACDLPQCCCFWLQDAHNCIPELDCETAMFSVYDGHGGEEVALYCAKHLPEIIKEQKAYKEGKLQRALEDAFLAIDSRLIQEDVIKELSQMAGRPINDRQEEKDKVADEDDVDNEEAALLHEEATMTIEELLTRYGQNCSKSGRSKASAPPGEKDSEEKPKEASMNGDLESEPAGERNGKNEVESPGISSASEAGGGSNCTTKQSASSAKSNAPSKAVSSSTGEAGPSCSTKCKRQSATKSKFFEDSESDVEEEEDNSEEECSEEEDYSSEEAENEEEEDSEEVEEEEEEDEEEMMLPGMEGKEEPGSDSGTTAVVALIRGKQLIVANAGDSRCVVSERGKAVDMSYDHKPEDELELARIKNAGGKVTMDGRVNGGLNLSRAIGDHFYKRNRNLPPEEQMISALPDIKVLTLNEDHDFMVIACDGIWNVMSSQEVVDFIQERIVRQDKSGKAVLSAIVEEVSPVQLVGVCHVSYEAWGGGCSHCMEGNCAG</sequence>
<evidence type="ECO:0000256" key="3">
    <source>
        <dbReference type="ARBA" id="ARBA00004635"/>
    </source>
</evidence>
<evidence type="ECO:0000256" key="9">
    <source>
        <dbReference type="ARBA" id="ARBA00022723"/>
    </source>
</evidence>
<gene>
    <name evidence="24" type="primary">PPM1G</name>
</gene>
<dbReference type="SUPFAM" id="SSF81606">
    <property type="entry name" value="PP2C-like"/>
    <property type="match status" value="1"/>
</dbReference>
<reference evidence="24" key="2">
    <citation type="submission" date="2025-09" db="UniProtKB">
        <authorList>
            <consortium name="Ensembl"/>
        </authorList>
    </citation>
    <scope>IDENTIFICATION</scope>
</reference>
<comment type="subunit">
    <text evidence="18">Interacts with NOL3; may dephosphorylate NOL3.</text>
</comment>
<dbReference type="InterPro" id="IPR015655">
    <property type="entry name" value="PP2C"/>
</dbReference>
<comment type="cofactor">
    <cofactor evidence="2">
        <name>Mg(2+)</name>
        <dbReference type="ChEBI" id="CHEBI:18420"/>
    </cofactor>
</comment>
<dbReference type="FunFam" id="3.60.40.10:FF:000023">
    <property type="entry name" value="Protein phosphatase, Mg2+/Mn2+-dependent, 1G"/>
    <property type="match status" value="1"/>
</dbReference>
<evidence type="ECO:0000256" key="22">
    <source>
        <dbReference type="SAM" id="MobiDB-lite"/>
    </source>
</evidence>
<evidence type="ECO:0000256" key="1">
    <source>
        <dbReference type="ARBA" id="ARBA00001936"/>
    </source>
</evidence>
<keyword evidence="7" id="KW-0597">Phosphoprotein</keyword>
<keyword evidence="11 21" id="KW-0378">Hydrolase</keyword>
<dbReference type="Proteomes" id="UP000694569">
    <property type="component" value="Unplaced"/>
</dbReference>
<dbReference type="Ensembl" id="ENSLLET00000034691.1">
    <property type="protein sequence ID" value="ENSLLEP00000033418.1"/>
    <property type="gene ID" value="ENSLLEG00000021157.1"/>
</dbReference>
<dbReference type="InterPro" id="IPR000222">
    <property type="entry name" value="PP2C_BS"/>
</dbReference>
<evidence type="ECO:0000256" key="11">
    <source>
        <dbReference type="ARBA" id="ARBA00022801"/>
    </source>
</evidence>
<evidence type="ECO:0000256" key="16">
    <source>
        <dbReference type="ARBA" id="ARBA00023211"/>
    </source>
</evidence>
<keyword evidence="16" id="KW-0464">Manganese</keyword>
<evidence type="ECO:0000256" key="8">
    <source>
        <dbReference type="ARBA" id="ARBA00022707"/>
    </source>
</evidence>
<keyword evidence="25" id="KW-1185">Reference proteome</keyword>
<accession>A0A8C5Q8V5</accession>
<evidence type="ECO:0000256" key="20">
    <source>
        <dbReference type="ARBA" id="ARBA00048832"/>
    </source>
</evidence>
<dbReference type="GO" id="GO:0051726">
    <property type="term" value="P:regulation of cell cycle"/>
    <property type="evidence" value="ECO:0007669"/>
    <property type="project" value="UniProtKB-ARBA"/>
</dbReference>
<dbReference type="GO" id="GO:0046872">
    <property type="term" value="F:metal ion binding"/>
    <property type="evidence" value="ECO:0007669"/>
    <property type="project" value="UniProtKB-KW"/>
</dbReference>
<organism evidence="24 25">
    <name type="scientific">Leptobrachium leishanense</name>
    <name type="common">Leishan spiny toad</name>
    <dbReference type="NCBI Taxonomy" id="445787"/>
    <lineage>
        <taxon>Eukaryota</taxon>
        <taxon>Metazoa</taxon>
        <taxon>Chordata</taxon>
        <taxon>Craniata</taxon>
        <taxon>Vertebrata</taxon>
        <taxon>Euteleostomi</taxon>
        <taxon>Amphibia</taxon>
        <taxon>Batrachia</taxon>
        <taxon>Anura</taxon>
        <taxon>Pelobatoidea</taxon>
        <taxon>Megophryidae</taxon>
        <taxon>Leptobrachium</taxon>
    </lineage>
</organism>
<dbReference type="PANTHER" id="PTHR13832:SF803">
    <property type="entry name" value="PROTEIN PHOSPHATASE 1G"/>
    <property type="match status" value="1"/>
</dbReference>
<keyword evidence="9" id="KW-0479">Metal-binding</keyword>
<dbReference type="PROSITE" id="PS01032">
    <property type="entry name" value="PPM_1"/>
    <property type="match status" value="1"/>
</dbReference>
<reference evidence="24" key="1">
    <citation type="submission" date="2025-08" db="UniProtKB">
        <authorList>
            <consortium name="Ensembl"/>
        </authorList>
    </citation>
    <scope>IDENTIFICATION</scope>
</reference>
<keyword evidence="8" id="KW-0519">Myristate</keyword>
<evidence type="ECO:0000256" key="21">
    <source>
        <dbReference type="RuleBase" id="RU003465"/>
    </source>
</evidence>
<dbReference type="InterPro" id="IPR036457">
    <property type="entry name" value="PPM-type-like_dom_sf"/>
</dbReference>
<evidence type="ECO:0000256" key="10">
    <source>
        <dbReference type="ARBA" id="ARBA00022737"/>
    </source>
</evidence>
<feature type="compositionally biased region" description="Basic and acidic residues" evidence="22">
    <location>
        <begin position="199"/>
        <end position="208"/>
    </location>
</feature>
<comment type="catalytic activity">
    <reaction evidence="20">
        <text>O-phospho-L-threonyl-[protein] + H2O = L-threonyl-[protein] + phosphate</text>
        <dbReference type="Rhea" id="RHEA:47004"/>
        <dbReference type="Rhea" id="RHEA-COMP:11060"/>
        <dbReference type="Rhea" id="RHEA-COMP:11605"/>
        <dbReference type="ChEBI" id="CHEBI:15377"/>
        <dbReference type="ChEBI" id="CHEBI:30013"/>
        <dbReference type="ChEBI" id="CHEBI:43474"/>
        <dbReference type="ChEBI" id="CHEBI:61977"/>
        <dbReference type="EC" id="3.1.3.16"/>
    </reaction>
    <physiologicalReaction direction="left-to-right" evidence="20">
        <dbReference type="Rhea" id="RHEA:47005"/>
    </physiologicalReaction>
</comment>
<dbReference type="FunFam" id="3.60.40.10:FF:000029">
    <property type="entry name" value="Protein phosphatase, Mg2+/Mn2+-dependent, 1G"/>
    <property type="match status" value="1"/>
</dbReference>
<evidence type="ECO:0000313" key="24">
    <source>
        <dbReference type="Ensembl" id="ENSLLEP00000033418.1"/>
    </source>
</evidence>
<dbReference type="OrthoDB" id="10264738at2759"/>
<dbReference type="GO" id="GO:0004722">
    <property type="term" value="F:protein serine/threonine phosphatase activity"/>
    <property type="evidence" value="ECO:0007669"/>
    <property type="project" value="UniProtKB-EC"/>
</dbReference>
<evidence type="ECO:0000256" key="17">
    <source>
        <dbReference type="ARBA" id="ARBA00023288"/>
    </source>
</evidence>
<comment type="similarity">
    <text evidence="4 21">Belongs to the PP2C family.</text>
</comment>
<evidence type="ECO:0000256" key="18">
    <source>
        <dbReference type="ARBA" id="ARBA00038798"/>
    </source>
</evidence>
<dbReference type="SMART" id="SM00332">
    <property type="entry name" value="PP2Cc"/>
    <property type="match status" value="1"/>
</dbReference>
<dbReference type="AlphaFoldDB" id="A0A8C5Q8V5"/>
<dbReference type="CDD" id="cd00143">
    <property type="entry name" value="PP2Cc"/>
    <property type="match status" value="1"/>
</dbReference>
<feature type="compositionally biased region" description="Acidic residues" evidence="22">
    <location>
        <begin position="271"/>
        <end position="320"/>
    </location>
</feature>
<evidence type="ECO:0000256" key="12">
    <source>
        <dbReference type="ARBA" id="ARBA00022842"/>
    </source>
</evidence>
<dbReference type="EC" id="3.1.3.16" evidence="5"/>
<dbReference type="Pfam" id="PF00481">
    <property type="entry name" value="PP2C"/>
    <property type="match status" value="2"/>
</dbReference>
<dbReference type="PROSITE" id="PS51746">
    <property type="entry name" value="PPM_2"/>
    <property type="match status" value="1"/>
</dbReference>
<keyword evidence="17" id="KW-0449">Lipoprotein</keyword>